<dbReference type="CDD" id="cd02440">
    <property type="entry name" value="AdoMet_MTases"/>
    <property type="match status" value="1"/>
</dbReference>
<evidence type="ECO:0000259" key="1">
    <source>
        <dbReference type="Pfam" id="PF12146"/>
    </source>
</evidence>
<gene>
    <name evidence="3" type="ORF">H8L67_03565</name>
</gene>
<dbReference type="InterPro" id="IPR022744">
    <property type="entry name" value="MeTrfase_dom_put"/>
</dbReference>
<evidence type="ECO:0000313" key="4">
    <source>
        <dbReference type="Proteomes" id="UP000824755"/>
    </source>
</evidence>
<reference evidence="3 4" key="1">
    <citation type="submission" date="2021-08" db="EMBL/GenBank/DDBJ databases">
        <title>Lysobacter sp. strain CJ11 Genome sequencing and assembly.</title>
        <authorList>
            <person name="Kim I."/>
        </authorList>
    </citation>
    <scope>NUCLEOTIDE SEQUENCE [LARGE SCALE GENOMIC DNA]</scope>
    <source>
        <strain evidence="3 4">CJ11</strain>
    </source>
</reference>
<proteinExistence type="predicted"/>
<dbReference type="Gene3D" id="3.40.50.150">
    <property type="entry name" value="Vaccinia Virus protein VP39"/>
    <property type="match status" value="1"/>
</dbReference>
<name>A0ABX8WSW3_9GAMM</name>
<dbReference type="PANTHER" id="PTHR11614">
    <property type="entry name" value="PHOSPHOLIPASE-RELATED"/>
    <property type="match status" value="1"/>
</dbReference>
<sequence>MRLVYRTWKPVTEPSGRVLIFLHRGHEHSGRVAALVSRIAGPGDLCFAWDARGHGRSPGVRGDAPDFMALVRDLDAFVKHVVQTHGVDVEDIFIVANSVAAVVTATWLHDYAPRIRGVAMAAAAFSIKLYVPLAEPALRLGLKAKPDLKVTSYVRPSMITHSKHEAEAYASDPLVTRDISARVLVDLADTARRVVADAHAIDTPVLMLVAGKDVVVRTAPQRAFFDALSSTRKQWLEIPESKHAIFHEEETQLADAACRHFIEVCFANALPEPARYLDNDLEGPSATLHATIAAGVKRPGLSNRLQRALLRRIGHLSDGMKIGLTQGFDSGASLDYVYRNRASGRFGVGAMLDRGYLDATGWRGVRVRKVHTQALLSELIRTAPQGATLKILDVATGSGRYLLETLAGFKQTSFDVELRDMDPANLAAAEKLATQLKLGDRVQIRYVQADAFNPPEQDADASLFDIAVVSGLYELFPENAPVFASLKSIARAVRPGGALVYTGQPWHPQLRQIAETLDSHLGGAWVMRPRPQNELDALVQMAGFKKTATEVGPQGIFTVSVARRIADPHGNG</sequence>
<dbReference type="InterPro" id="IPR051044">
    <property type="entry name" value="MAG_DAG_Lipase"/>
</dbReference>
<protein>
    <submittedName>
        <fullName evidence="3">Bifunctional alpha/beta hydrolase/class I SAM-dependent methyltransferase</fullName>
    </submittedName>
</protein>
<dbReference type="GO" id="GO:0016787">
    <property type="term" value="F:hydrolase activity"/>
    <property type="evidence" value="ECO:0007669"/>
    <property type="project" value="UniProtKB-KW"/>
</dbReference>
<dbReference type="Gene3D" id="3.40.50.1820">
    <property type="entry name" value="alpha/beta hydrolase"/>
    <property type="match status" value="1"/>
</dbReference>
<keyword evidence="3" id="KW-0808">Transferase</keyword>
<dbReference type="GO" id="GO:0008168">
    <property type="term" value="F:methyltransferase activity"/>
    <property type="evidence" value="ECO:0007669"/>
    <property type="project" value="UniProtKB-KW"/>
</dbReference>
<organism evidence="3 4">
    <name type="scientific">Lysobacter soyae</name>
    <dbReference type="NCBI Taxonomy" id="2764185"/>
    <lineage>
        <taxon>Bacteria</taxon>
        <taxon>Pseudomonadati</taxon>
        <taxon>Pseudomonadota</taxon>
        <taxon>Gammaproteobacteria</taxon>
        <taxon>Lysobacterales</taxon>
        <taxon>Lysobacteraceae</taxon>
        <taxon>Lysobacter</taxon>
    </lineage>
</organism>
<dbReference type="Pfam" id="PF12146">
    <property type="entry name" value="Hydrolase_4"/>
    <property type="match status" value="1"/>
</dbReference>
<dbReference type="InterPro" id="IPR022742">
    <property type="entry name" value="Hydrolase_4"/>
</dbReference>
<dbReference type="InterPro" id="IPR029063">
    <property type="entry name" value="SAM-dependent_MTases_sf"/>
</dbReference>
<accession>A0ABX8WSW3</accession>
<evidence type="ECO:0000259" key="2">
    <source>
        <dbReference type="Pfam" id="PF12147"/>
    </source>
</evidence>
<dbReference type="Pfam" id="PF12147">
    <property type="entry name" value="Methyltransf_20"/>
    <property type="match status" value="1"/>
</dbReference>
<dbReference type="GO" id="GO:0032259">
    <property type="term" value="P:methylation"/>
    <property type="evidence" value="ECO:0007669"/>
    <property type="project" value="UniProtKB-KW"/>
</dbReference>
<dbReference type="InterPro" id="IPR029058">
    <property type="entry name" value="AB_hydrolase_fold"/>
</dbReference>
<keyword evidence="3" id="KW-0489">Methyltransferase</keyword>
<feature type="domain" description="Serine aminopeptidase S33" evidence="1">
    <location>
        <begin position="17"/>
        <end position="250"/>
    </location>
</feature>
<evidence type="ECO:0000313" key="3">
    <source>
        <dbReference type="EMBL" id="QYR53917.1"/>
    </source>
</evidence>
<dbReference type="EMBL" id="CP080544">
    <property type="protein sequence ID" value="QYR53917.1"/>
    <property type="molecule type" value="Genomic_DNA"/>
</dbReference>
<keyword evidence="3" id="KW-0378">Hydrolase</keyword>
<dbReference type="SUPFAM" id="SSF53335">
    <property type="entry name" value="S-adenosyl-L-methionine-dependent methyltransferases"/>
    <property type="match status" value="1"/>
</dbReference>
<dbReference type="Proteomes" id="UP000824755">
    <property type="component" value="Chromosome"/>
</dbReference>
<dbReference type="SUPFAM" id="SSF53474">
    <property type="entry name" value="alpha/beta-Hydrolases"/>
    <property type="match status" value="1"/>
</dbReference>
<feature type="domain" description="Methyltransferase" evidence="2">
    <location>
        <begin position="259"/>
        <end position="564"/>
    </location>
</feature>
<keyword evidence="4" id="KW-1185">Reference proteome</keyword>